<evidence type="ECO:0000256" key="1">
    <source>
        <dbReference type="ARBA" id="ARBA00022723"/>
    </source>
</evidence>
<dbReference type="InterPro" id="IPR001305">
    <property type="entry name" value="HSP_DnaJ_Cys-rich_dom"/>
</dbReference>
<keyword evidence="2" id="KW-0677">Repeat</keyword>
<dbReference type="SUPFAM" id="SSF57938">
    <property type="entry name" value="DnaJ/Hsp40 cysteine-rich domain"/>
    <property type="match status" value="1"/>
</dbReference>
<feature type="domain" description="J" evidence="7">
    <location>
        <begin position="3"/>
        <end position="68"/>
    </location>
</feature>
<dbReference type="PRINTS" id="PR00625">
    <property type="entry name" value="JDOMAIN"/>
</dbReference>
<organism evidence="9">
    <name type="scientific">freshwater metagenome</name>
    <dbReference type="NCBI Taxonomy" id="449393"/>
    <lineage>
        <taxon>unclassified sequences</taxon>
        <taxon>metagenomes</taxon>
        <taxon>ecological metagenomes</taxon>
    </lineage>
</organism>
<protein>
    <submittedName>
        <fullName evidence="9">Unannotated protein</fullName>
    </submittedName>
</protein>
<dbReference type="NCBIfam" id="TIGR02349">
    <property type="entry name" value="DnaJ_bact"/>
    <property type="match status" value="1"/>
</dbReference>
<dbReference type="Pfam" id="PF01556">
    <property type="entry name" value="DnaJ_C"/>
    <property type="match status" value="1"/>
</dbReference>
<keyword evidence="5" id="KW-0143">Chaperone</keyword>
<dbReference type="InterPro" id="IPR036869">
    <property type="entry name" value="J_dom_sf"/>
</dbReference>
<dbReference type="CDD" id="cd10747">
    <property type="entry name" value="DnaJ_C"/>
    <property type="match status" value="1"/>
</dbReference>
<evidence type="ECO:0000256" key="2">
    <source>
        <dbReference type="ARBA" id="ARBA00022737"/>
    </source>
</evidence>
<dbReference type="Gene3D" id="2.10.230.10">
    <property type="entry name" value="Heat shock protein DnaJ, cysteine-rich domain"/>
    <property type="match status" value="1"/>
</dbReference>
<dbReference type="NCBIfam" id="NF008035">
    <property type="entry name" value="PRK10767.1"/>
    <property type="match status" value="1"/>
</dbReference>
<accession>A0A6J7DQ82</accession>
<keyword evidence="3" id="KW-0863">Zinc-finger</keyword>
<dbReference type="InterPro" id="IPR008971">
    <property type="entry name" value="HSP40/DnaJ_pept-bd"/>
</dbReference>
<keyword evidence="4" id="KW-0862">Zinc</keyword>
<dbReference type="CDD" id="cd06257">
    <property type="entry name" value="DnaJ"/>
    <property type="match status" value="1"/>
</dbReference>
<dbReference type="GO" id="GO:0042026">
    <property type="term" value="P:protein refolding"/>
    <property type="evidence" value="ECO:0007669"/>
    <property type="project" value="TreeGrafter"/>
</dbReference>
<dbReference type="PROSITE" id="PS51188">
    <property type="entry name" value="ZF_CR"/>
    <property type="match status" value="1"/>
</dbReference>
<evidence type="ECO:0000256" key="4">
    <source>
        <dbReference type="ARBA" id="ARBA00022833"/>
    </source>
</evidence>
<dbReference type="InterPro" id="IPR036410">
    <property type="entry name" value="HSP_DnaJ_Cys-rich_dom_sf"/>
</dbReference>
<evidence type="ECO:0000256" key="6">
    <source>
        <dbReference type="SAM" id="MobiDB-lite"/>
    </source>
</evidence>
<dbReference type="InterPro" id="IPR012724">
    <property type="entry name" value="DnaJ"/>
</dbReference>
<dbReference type="GO" id="GO:0008270">
    <property type="term" value="F:zinc ion binding"/>
    <property type="evidence" value="ECO:0007669"/>
    <property type="project" value="UniProtKB-KW"/>
</dbReference>
<evidence type="ECO:0000259" key="8">
    <source>
        <dbReference type="PROSITE" id="PS51188"/>
    </source>
</evidence>
<evidence type="ECO:0000256" key="5">
    <source>
        <dbReference type="ARBA" id="ARBA00023186"/>
    </source>
</evidence>
<feature type="region of interest" description="Disordered" evidence="6">
    <location>
        <begin position="25"/>
        <end position="80"/>
    </location>
</feature>
<name>A0A6J7DQ82_9ZZZZ</name>
<dbReference type="Gene3D" id="1.10.287.110">
    <property type="entry name" value="DnaJ domain"/>
    <property type="match status" value="1"/>
</dbReference>
<dbReference type="InterPro" id="IPR018253">
    <property type="entry name" value="DnaJ_domain_CS"/>
</dbReference>
<dbReference type="PROSITE" id="PS00636">
    <property type="entry name" value="DNAJ_1"/>
    <property type="match status" value="1"/>
</dbReference>
<dbReference type="Pfam" id="PF00226">
    <property type="entry name" value="DnaJ"/>
    <property type="match status" value="1"/>
</dbReference>
<evidence type="ECO:0000259" key="7">
    <source>
        <dbReference type="PROSITE" id="PS50076"/>
    </source>
</evidence>
<dbReference type="PROSITE" id="PS50076">
    <property type="entry name" value="DNAJ_2"/>
    <property type="match status" value="1"/>
</dbReference>
<dbReference type="EMBL" id="CAFBLU010000011">
    <property type="protein sequence ID" value="CAB4873122.1"/>
    <property type="molecule type" value="Genomic_DNA"/>
</dbReference>
<dbReference type="PANTHER" id="PTHR43096:SF52">
    <property type="entry name" value="DNAJ HOMOLOG 1, MITOCHONDRIAL-RELATED"/>
    <property type="match status" value="1"/>
</dbReference>
<dbReference type="AlphaFoldDB" id="A0A6J7DQ82"/>
<dbReference type="CDD" id="cd10719">
    <property type="entry name" value="DnaJ_zf"/>
    <property type="match status" value="1"/>
</dbReference>
<sequence length="364" mass="38058">MADHYETLGVDKAATAEEIKKSYRRLARKYHPDQNPDDPSAEARFKEISQAYDTLGDPEKRKAYDRGGSNPFGGGGFDPSQFGGFGDAFSTIFGGGGGRRGGAPAGPRRGRDLETETTISFDTAVRGGEVRISVHGSDTCSDCSGSGAKPGSSPQRCNVCGGSGTQTQGQGLFSIAQPCGRCGGSGTMISDPCPSCSGTGAKSRLRNMRVKIPAGVRTGSRIRLVGKGEAGARGGEHGDLYVVTRVAESPVFKRKSDNLEVEVPLSVTEALLGAKVEVPTLDGKTKLKVPAGTTHGTVQRLRDAGPPKLKGKGRGDLHYRFVIAMPDKLSKEQKAAAEALGETFNGSDPRAELMSHAPSDGSDG</sequence>
<feature type="domain" description="CR-type" evidence="8">
    <location>
        <begin position="127"/>
        <end position="205"/>
    </location>
</feature>
<dbReference type="SMART" id="SM00271">
    <property type="entry name" value="DnaJ"/>
    <property type="match status" value="1"/>
</dbReference>
<dbReference type="SUPFAM" id="SSF49493">
    <property type="entry name" value="HSP40/DnaJ peptide-binding domain"/>
    <property type="match status" value="2"/>
</dbReference>
<evidence type="ECO:0000313" key="9">
    <source>
        <dbReference type="EMBL" id="CAB4873122.1"/>
    </source>
</evidence>
<dbReference type="Pfam" id="PF00684">
    <property type="entry name" value="DnaJ_CXXCXGXG"/>
    <property type="match status" value="1"/>
</dbReference>
<dbReference type="HAMAP" id="MF_01152">
    <property type="entry name" value="DnaJ"/>
    <property type="match status" value="1"/>
</dbReference>
<dbReference type="InterPro" id="IPR002939">
    <property type="entry name" value="DnaJ_C"/>
</dbReference>
<reference evidence="9" key="1">
    <citation type="submission" date="2020-05" db="EMBL/GenBank/DDBJ databases">
        <authorList>
            <person name="Chiriac C."/>
            <person name="Salcher M."/>
            <person name="Ghai R."/>
            <person name="Kavagutti S V."/>
        </authorList>
    </citation>
    <scope>NUCLEOTIDE SEQUENCE</scope>
</reference>
<dbReference type="GO" id="GO:0009408">
    <property type="term" value="P:response to heat"/>
    <property type="evidence" value="ECO:0007669"/>
    <property type="project" value="InterPro"/>
</dbReference>
<dbReference type="InterPro" id="IPR001623">
    <property type="entry name" value="DnaJ_domain"/>
</dbReference>
<evidence type="ECO:0000256" key="3">
    <source>
        <dbReference type="ARBA" id="ARBA00022771"/>
    </source>
</evidence>
<feature type="region of interest" description="Disordered" evidence="6">
    <location>
        <begin position="343"/>
        <end position="364"/>
    </location>
</feature>
<proteinExistence type="inferred from homology"/>
<keyword evidence="1" id="KW-0479">Metal-binding</keyword>
<dbReference type="PANTHER" id="PTHR43096">
    <property type="entry name" value="DNAJ HOMOLOG 1, MITOCHONDRIAL-RELATED"/>
    <property type="match status" value="1"/>
</dbReference>
<dbReference type="GO" id="GO:0005524">
    <property type="term" value="F:ATP binding"/>
    <property type="evidence" value="ECO:0007669"/>
    <property type="project" value="InterPro"/>
</dbReference>
<dbReference type="FunFam" id="2.60.260.20:FF:000005">
    <property type="entry name" value="Chaperone protein dnaJ 1, mitochondrial"/>
    <property type="match status" value="1"/>
</dbReference>
<dbReference type="GO" id="GO:0031072">
    <property type="term" value="F:heat shock protein binding"/>
    <property type="evidence" value="ECO:0007669"/>
    <property type="project" value="InterPro"/>
</dbReference>
<dbReference type="Gene3D" id="2.60.260.20">
    <property type="entry name" value="Urease metallochaperone UreE, N-terminal domain"/>
    <property type="match status" value="2"/>
</dbReference>
<dbReference type="SUPFAM" id="SSF46565">
    <property type="entry name" value="Chaperone J-domain"/>
    <property type="match status" value="1"/>
</dbReference>
<dbReference type="GO" id="GO:0051082">
    <property type="term" value="F:unfolded protein binding"/>
    <property type="evidence" value="ECO:0007669"/>
    <property type="project" value="InterPro"/>
</dbReference>
<dbReference type="GO" id="GO:0005737">
    <property type="term" value="C:cytoplasm"/>
    <property type="evidence" value="ECO:0007669"/>
    <property type="project" value="TreeGrafter"/>
</dbReference>
<dbReference type="FunFam" id="2.10.230.10:FF:000002">
    <property type="entry name" value="Molecular chaperone DnaJ"/>
    <property type="match status" value="1"/>
</dbReference>
<gene>
    <name evidence="9" type="ORF">UFOPK3444_00848</name>
</gene>